<feature type="region of interest" description="Disordered" evidence="1">
    <location>
        <begin position="34"/>
        <end position="54"/>
    </location>
</feature>
<gene>
    <name evidence="2" type="ORF">VNO77_19187</name>
</gene>
<evidence type="ECO:0000313" key="2">
    <source>
        <dbReference type="EMBL" id="KAK7338572.1"/>
    </source>
</evidence>
<proteinExistence type="predicted"/>
<evidence type="ECO:0000313" key="3">
    <source>
        <dbReference type="Proteomes" id="UP001367508"/>
    </source>
</evidence>
<dbReference type="AlphaFoldDB" id="A0AAN9LR33"/>
<accession>A0AAN9LR33</accession>
<sequence>MGSEKGTKVFYNLEEGVRVEVVVFNNVGEVLVTRSDGGDENKGEDAKGNPMGFRTKITNITTSRYAGDDRNETASCVIVGK</sequence>
<keyword evidence="3" id="KW-1185">Reference proteome</keyword>
<evidence type="ECO:0000256" key="1">
    <source>
        <dbReference type="SAM" id="MobiDB-lite"/>
    </source>
</evidence>
<reference evidence="2 3" key="1">
    <citation type="submission" date="2024-01" db="EMBL/GenBank/DDBJ databases">
        <title>The genomes of 5 underutilized Papilionoideae crops provide insights into root nodulation and disease resistanc.</title>
        <authorList>
            <person name="Jiang F."/>
        </authorList>
    </citation>
    <scope>NUCLEOTIDE SEQUENCE [LARGE SCALE GENOMIC DNA]</scope>
    <source>
        <strain evidence="2">LVBAO_FW01</strain>
        <tissue evidence="2">Leaves</tissue>
    </source>
</reference>
<dbReference type="EMBL" id="JAYMYQ010000004">
    <property type="protein sequence ID" value="KAK7338572.1"/>
    <property type="molecule type" value="Genomic_DNA"/>
</dbReference>
<organism evidence="2 3">
    <name type="scientific">Canavalia gladiata</name>
    <name type="common">Sword bean</name>
    <name type="synonym">Dolichos gladiatus</name>
    <dbReference type="NCBI Taxonomy" id="3824"/>
    <lineage>
        <taxon>Eukaryota</taxon>
        <taxon>Viridiplantae</taxon>
        <taxon>Streptophyta</taxon>
        <taxon>Embryophyta</taxon>
        <taxon>Tracheophyta</taxon>
        <taxon>Spermatophyta</taxon>
        <taxon>Magnoliopsida</taxon>
        <taxon>eudicotyledons</taxon>
        <taxon>Gunneridae</taxon>
        <taxon>Pentapetalae</taxon>
        <taxon>rosids</taxon>
        <taxon>fabids</taxon>
        <taxon>Fabales</taxon>
        <taxon>Fabaceae</taxon>
        <taxon>Papilionoideae</taxon>
        <taxon>50 kb inversion clade</taxon>
        <taxon>NPAAA clade</taxon>
        <taxon>indigoferoid/millettioid clade</taxon>
        <taxon>Phaseoleae</taxon>
        <taxon>Canavalia</taxon>
    </lineage>
</organism>
<name>A0AAN9LR33_CANGL</name>
<dbReference type="Proteomes" id="UP001367508">
    <property type="component" value="Unassembled WGS sequence"/>
</dbReference>
<feature type="compositionally biased region" description="Basic and acidic residues" evidence="1">
    <location>
        <begin position="36"/>
        <end position="47"/>
    </location>
</feature>
<comment type="caution">
    <text evidence="2">The sequence shown here is derived from an EMBL/GenBank/DDBJ whole genome shotgun (WGS) entry which is preliminary data.</text>
</comment>
<protein>
    <submittedName>
        <fullName evidence="2">Uncharacterized protein</fullName>
    </submittedName>
</protein>